<name>K4JVB9_9CAUD</name>
<dbReference type="Proteomes" id="UP000000463">
    <property type="component" value="Segment"/>
</dbReference>
<evidence type="ECO:0000313" key="2">
    <source>
        <dbReference type="Proteomes" id="UP000000463"/>
    </source>
</evidence>
<dbReference type="EMBL" id="JX100810">
    <property type="protein sequence ID" value="AFU88315.1"/>
    <property type="molecule type" value="Genomic_DNA"/>
</dbReference>
<protein>
    <submittedName>
        <fullName evidence="1">Uncharacterized protein</fullName>
    </submittedName>
</protein>
<accession>K4JVB9</accession>
<organism evidence="1 2">
    <name type="scientific">Caulobacter phage CcrColossus</name>
    <dbReference type="NCBI Taxonomy" id="1211640"/>
    <lineage>
        <taxon>Viruses</taxon>
        <taxon>Duplodnaviria</taxon>
        <taxon>Heunggongvirae</taxon>
        <taxon>Uroviricota</taxon>
        <taxon>Caudoviricetes</taxon>
        <taxon>Jeanschmidtviridae</taxon>
        <taxon>Colossusvirus</taxon>
        <taxon>Colossusvirus colossus</taxon>
    </lineage>
</organism>
<dbReference type="GeneID" id="13995373"/>
<dbReference type="KEGG" id="vg:13995373"/>
<sequence>MTSRIKLVGARTPKLRMFKRSGPLRGKRASVVITDGSGPIPSEDGISWTADHVIDDPREPRITPTGVLDHRGMMLLRVAVPIKVPMGFVIPKTSPPEPDEVETLIPEDMLAVSEVGLGIGFVTPEEAEESEEDQASLIMQLIEAALEQTKGDKVAAKALLAEQGIEITFKDEAAGPDKTP</sequence>
<reference evidence="1 2" key="1">
    <citation type="journal article" date="2012" name="BMC Genomics">
        <title>The Caulobacter crescentus phage phiCbK: genomics of a canonical phage.</title>
        <authorList>
            <person name="Gill J.J."/>
            <person name="Berry J.D."/>
            <person name="Russell W.K."/>
            <person name="Lessor L."/>
            <person name="Escobar Garcia D.A."/>
            <person name="Hernandez D."/>
            <person name="Kane A."/>
            <person name="Keene J."/>
            <person name="Maddox M."/>
            <person name="Martin R."/>
            <person name="Mohan S."/>
            <person name="Thorn A.M."/>
            <person name="Russell D.H."/>
            <person name="Young R."/>
        </authorList>
    </citation>
    <scope>NUCLEOTIDE SEQUENCE [LARGE SCALE GENOMIC DNA]</scope>
</reference>
<keyword evidence="2" id="KW-1185">Reference proteome</keyword>
<dbReference type="RefSeq" id="YP_006988679.1">
    <property type="nucleotide sequence ID" value="NC_019406.1"/>
</dbReference>
<evidence type="ECO:0000313" key="1">
    <source>
        <dbReference type="EMBL" id="AFU88315.1"/>
    </source>
</evidence>
<proteinExistence type="predicted"/>
<gene>
    <name evidence="1" type="ORF">CcrColossus_gp445</name>
</gene>